<sequence length="61" mass="6845">MDLSRINTRKSKQLKSFLSSKDTFKADVHGHSALYYAIADNNMRLVCTLLNAGALKKSSRE</sequence>
<organism evidence="2 10">
    <name type="scientific">Variola virus</name>
    <dbReference type="NCBI Taxonomy" id="10255"/>
    <lineage>
        <taxon>Viruses</taxon>
        <taxon>Varidnaviria</taxon>
        <taxon>Bamfordvirae</taxon>
        <taxon>Nucleocytoviricota</taxon>
        <taxon>Pokkesviricetes</taxon>
        <taxon>Chitovirales</taxon>
        <taxon>Poxviridae</taxon>
        <taxon>Chordopoxvirinae</taxon>
        <taxon>Orthopoxvirus</taxon>
        <taxon>Orthopoxvirus variola</taxon>
    </lineage>
</organism>
<gene>
    <name evidence="3" type="ORF">VARV_AFG70_vlt4_024</name>
    <name evidence="4" type="ORF">VARV_IRN72_tbrz_024</name>
    <name evidence="5" type="ORF">VARV_NEP73_175_024</name>
    <name evidence="6" type="ORF">VARV_PAK69_lah_024</name>
    <name evidence="7" type="ORF">VARV_SYR72_119_024</name>
    <name evidence="2" type="ORF">VARV_YUG72_164_024</name>
</gene>
<proteinExistence type="predicted"/>
<dbReference type="PROSITE" id="PS50088">
    <property type="entry name" value="ANK_REPEAT"/>
    <property type="match status" value="1"/>
</dbReference>
<dbReference type="Gene3D" id="1.25.40.20">
    <property type="entry name" value="Ankyrin repeat-containing domain"/>
    <property type="match status" value="1"/>
</dbReference>
<name>Q0N5C6_VARV</name>
<dbReference type="Proteomes" id="UP000105724">
    <property type="component" value="Segment"/>
</dbReference>
<keyword evidence="1" id="KW-0040">ANK repeat</keyword>
<dbReference type="PROSITE" id="PS50297">
    <property type="entry name" value="ANK_REP_REGION"/>
    <property type="match status" value="1"/>
</dbReference>
<dbReference type="InterPro" id="IPR002110">
    <property type="entry name" value="Ankyrin_rpt"/>
</dbReference>
<evidence type="ECO:0000313" key="9">
    <source>
        <dbReference type="Proteomes" id="UP000105724"/>
    </source>
</evidence>
<dbReference type="Proteomes" id="UP000158565">
    <property type="component" value="Segment"/>
</dbReference>
<dbReference type="EMBL" id="DQ437589">
    <property type="protein sequence ID" value="ABG45013.1"/>
    <property type="molecule type" value="Genomic_DNA"/>
</dbReference>
<evidence type="ECO:0000313" key="5">
    <source>
        <dbReference type="EMBL" id="ABG44811.1"/>
    </source>
</evidence>
<dbReference type="Proteomes" id="UP000134690">
    <property type="component" value="Segment"/>
</dbReference>
<dbReference type="Proteomes" id="UP000116035">
    <property type="component" value="Segment"/>
</dbReference>
<accession>Q0N5C6</accession>
<dbReference type="Proteomes" id="UP000100387">
    <property type="component" value="Segment"/>
</dbReference>
<reference evidence="8 9" key="1">
    <citation type="journal article" date="2006" name="Science">
        <title>Genome sequence diversity and clues to the evolution of variola (smallpox) virus.</title>
        <authorList>
            <person name="Esposito J.J."/>
            <person name="Sammons S.A."/>
            <person name="Frace A.M."/>
            <person name="Osborne J.D."/>
            <person name="Olsen-Rasmussen M."/>
            <person name="Zhang M."/>
            <person name="Govil D."/>
            <person name="Damon I.K."/>
            <person name="Kline R."/>
            <person name="Laker M."/>
            <person name="Li Y."/>
            <person name="Smith G.L."/>
            <person name="Meyer H."/>
            <person name="LeDuc J.W."/>
            <person name="Wohlhueter R.M."/>
        </authorList>
    </citation>
    <scope>NUCLEOTIDE SEQUENCE [LARGE SCALE GENOMIC DNA]</scope>
    <source>
        <strain evidence="3">Afghanistan 1970 Variolator 4</strain>
        <strain evidence="4">Iran 1972 2602 Tabriz</strain>
        <strain evidence="5">Nepal 1973 V73-175</strain>
        <strain evidence="6">Pakistan 1969</strain>
        <strain evidence="7">Syria 1972 V72-199</strain>
        <strain evidence="2">Yugoslavia 1972 V72-164</strain>
    </source>
</reference>
<dbReference type="EMBL" id="DQ437588">
    <property type="protein sequence ID" value="ABG44811.1"/>
    <property type="molecule type" value="Genomic_DNA"/>
</dbReference>
<evidence type="ECO:0000313" key="10">
    <source>
        <dbReference type="Proteomes" id="UP000116035"/>
    </source>
</evidence>
<dbReference type="EMBL" id="DQ437592">
    <property type="protein sequence ID" value="ABG45620.1"/>
    <property type="molecule type" value="Genomic_DNA"/>
</dbReference>
<evidence type="ECO:0000313" key="7">
    <source>
        <dbReference type="EMBL" id="ABG45620.1"/>
    </source>
</evidence>
<evidence type="ECO:0000256" key="1">
    <source>
        <dbReference type="PROSITE-ProRule" id="PRU00023"/>
    </source>
</evidence>
<evidence type="ECO:0000313" key="6">
    <source>
        <dbReference type="EMBL" id="ABG45013.1"/>
    </source>
</evidence>
<evidence type="ECO:0000313" key="4">
    <source>
        <dbReference type="EMBL" id="ABG44608.1"/>
    </source>
</evidence>
<protein>
    <submittedName>
        <fullName evidence="2">Ankyrin-like protein</fullName>
    </submittedName>
</protein>
<dbReference type="EMBL" id="DQ437580">
    <property type="protein sequence ID" value="ABG43189.1"/>
    <property type="molecule type" value="Genomic_DNA"/>
</dbReference>
<evidence type="ECO:0000313" key="8">
    <source>
        <dbReference type="Proteomes" id="UP000100387"/>
    </source>
</evidence>
<organismHost>
    <name type="scientific">Homo sapiens</name>
    <name type="common">Human</name>
    <dbReference type="NCBI Taxonomy" id="9606"/>
</organismHost>
<evidence type="ECO:0000313" key="2">
    <source>
        <dbReference type="EMBL" id="ABF29213.1"/>
    </source>
</evidence>
<dbReference type="Proteomes" id="UP000142290">
    <property type="component" value="Segment"/>
</dbReference>
<dbReference type="EMBL" id="DQ437587">
    <property type="protein sequence ID" value="ABG44608.1"/>
    <property type="molecule type" value="Genomic_DNA"/>
</dbReference>
<evidence type="ECO:0000313" key="3">
    <source>
        <dbReference type="EMBL" id="ABG43189.1"/>
    </source>
</evidence>
<dbReference type="InterPro" id="IPR036770">
    <property type="entry name" value="Ankyrin_rpt-contain_sf"/>
</dbReference>
<feature type="repeat" description="ANK" evidence="1">
    <location>
        <begin position="29"/>
        <end position="54"/>
    </location>
</feature>
<dbReference type="EMBL" id="DQ441448">
    <property type="protein sequence ID" value="ABF29213.1"/>
    <property type="molecule type" value="Genomic_DNA"/>
</dbReference>